<evidence type="ECO:0000313" key="1">
    <source>
        <dbReference type="EMBL" id="RXZ53532.1"/>
    </source>
</evidence>
<gene>
    <name evidence="1" type="ORF">ET524_02770</name>
</gene>
<organism evidence="1 2">
    <name type="scientific">Senegalimassilia faecalis</name>
    <dbReference type="NCBI Taxonomy" id="2509433"/>
    <lineage>
        <taxon>Bacteria</taxon>
        <taxon>Bacillati</taxon>
        <taxon>Actinomycetota</taxon>
        <taxon>Coriobacteriia</taxon>
        <taxon>Coriobacteriales</taxon>
        <taxon>Coriobacteriaceae</taxon>
        <taxon>Senegalimassilia</taxon>
    </lineage>
</organism>
<dbReference type="AlphaFoldDB" id="A0A4Q2K2S5"/>
<keyword evidence="2" id="KW-1185">Reference proteome</keyword>
<reference evidence="1 2" key="1">
    <citation type="submission" date="2019-01" db="EMBL/GenBank/DDBJ databases">
        <title>Senegalimassilia sp. nov. KGMB04484 isolated human feces.</title>
        <authorList>
            <person name="Han K.-I."/>
            <person name="Kim J.-S."/>
            <person name="Lee K.C."/>
            <person name="Suh M.K."/>
            <person name="Eom M.K."/>
            <person name="Lee J.H."/>
            <person name="Park S.-H."/>
            <person name="Kang S.W."/>
            <person name="Park J.-E."/>
            <person name="Oh B.S."/>
            <person name="Yu S.Y."/>
            <person name="Choi S.-H."/>
            <person name="Lee D.H."/>
            <person name="Yoon H."/>
            <person name="Kim B.-Y."/>
            <person name="Lee J.H."/>
            <person name="Lee J.-S."/>
        </authorList>
    </citation>
    <scope>NUCLEOTIDE SEQUENCE [LARGE SCALE GENOMIC DNA]</scope>
    <source>
        <strain evidence="1 2">KGMB04484</strain>
    </source>
</reference>
<dbReference type="OrthoDB" id="3171606at2"/>
<protein>
    <submittedName>
        <fullName evidence="1">DUF2797 domain-containing protein</fullName>
    </submittedName>
</protein>
<proteinExistence type="predicted"/>
<dbReference type="InterPro" id="IPR021246">
    <property type="entry name" value="DUF2797"/>
</dbReference>
<dbReference type="RefSeq" id="WP_129423232.1">
    <property type="nucleotide sequence ID" value="NZ_SDPW01000001.1"/>
</dbReference>
<sequence length="307" mass="33624">MSNLFANHSVILAGYGFSADGPYLTVNDLTEGTVNYVPILGRTFSLRKLPRRHCIGRFDLETYEKSVCPLDVELLPDSKEDMCPACIEATGFNPSFYFSSYVSPQQRAYNQTPHYVYLAYFAPGYVKAGISSEMRGIERLLEQGARAARVAGCFTCADDARALEAALCACDGVAETMRASLKAKLLADTPYSFDAACRELADAVARVEDVDAVAQAGFCPEDPLDLSPYYFGGPSPDAYAMQLPDDWNTTDVCAGVCAGMVGANLVFWQDGTNFVAPIKQWESHEIEFLDDEVACEYATEPQQISLF</sequence>
<accession>A0A4Q2K2S5</accession>
<dbReference type="Pfam" id="PF10977">
    <property type="entry name" value="DUF2797"/>
    <property type="match status" value="1"/>
</dbReference>
<name>A0A4Q2K2S5_9ACTN</name>
<dbReference type="Proteomes" id="UP000293345">
    <property type="component" value="Unassembled WGS sequence"/>
</dbReference>
<comment type="caution">
    <text evidence="1">The sequence shown here is derived from an EMBL/GenBank/DDBJ whole genome shotgun (WGS) entry which is preliminary data.</text>
</comment>
<evidence type="ECO:0000313" key="2">
    <source>
        <dbReference type="Proteomes" id="UP000293345"/>
    </source>
</evidence>
<dbReference type="EMBL" id="SDPW01000001">
    <property type="protein sequence ID" value="RXZ53532.1"/>
    <property type="molecule type" value="Genomic_DNA"/>
</dbReference>